<reference evidence="1 2" key="1">
    <citation type="submission" date="2018-02" db="EMBL/GenBank/DDBJ databases">
        <title>Genome sequence of the basidiomycete white-rot fungus Phlebia centrifuga.</title>
        <authorList>
            <person name="Granchi Z."/>
            <person name="Peng M."/>
            <person name="de Vries R.P."/>
            <person name="Hilden K."/>
            <person name="Makela M.R."/>
            <person name="Grigoriev I."/>
            <person name="Riley R."/>
        </authorList>
    </citation>
    <scope>NUCLEOTIDE SEQUENCE [LARGE SCALE GENOMIC DNA]</scope>
    <source>
        <strain evidence="1 2">FBCC195</strain>
    </source>
</reference>
<gene>
    <name evidence="1" type="ORF">PHLCEN_2v847</name>
</gene>
<protein>
    <recommendedName>
        <fullName evidence="3">F-box domain-containing protein</fullName>
    </recommendedName>
</protein>
<evidence type="ECO:0000313" key="2">
    <source>
        <dbReference type="Proteomes" id="UP000186601"/>
    </source>
</evidence>
<dbReference type="OrthoDB" id="3027018at2759"/>
<evidence type="ECO:0008006" key="3">
    <source>
        <dbReference type="Google" id="ProtNLM"/>
    </source>
</evidence>
<dbReference type="InterPro" id="IPR032675">
    <property type="entry name" value="LRR_dom_sf"/>
</dbReference>
<dbReference type="EMBL" id="MLYV02000057">
    <property type="protein sequence ID" value="PSS37370.1"/>
    <property type="molecule type" value="Genomic_DNA"/>
</dbReference>
<organism evidence="1 2">
    <name type="scientific">Hermanssonia centrifuga</name>
    <dbReference type="NCBI Taxonomy" id="98765"/>
    <lineage>
        <taxon>Eukaryota</taxon>
        <taxon>Fungi</taxon>
        <taxon>Dikarya</taxon>
        <taxon>Basidiomycota</taxon>
        <taxon>Agaricomycotina</taxon>
        <taxon>Agaricomycetes</taxon>
        <taxon>Polyporales</taxon>
        <taxon>Meruliaceae</taxon>
        <taxon>Hermanssonia</taxon>
    </lineage>
</organism>
<keyword evidence="2" id="KW-1185">Reference proteome</keyword>
<dbReference type="AlphaFoldDB" id="A0A2R6S4Z7"/>
<dbReference type="Gene3D" id="3.80.10.10">
    <property type="entry name" value="Ribonuclease Inhibitor"/>
    <property type="match status" value="1"/>
</dbReference>
<accession>A0A2R6S4Z7</accession>
<evidence type="ECO:0000313" key="1">
    <source>
        <dbReference type="EMBL" id="PSS37370.1"/>
    </source>
</evidence>
<sequence length="648" mass="73078">MPGADVSTDAESRAVETQFTKASGGMEPQSPVPEQTVKSKITTMTTLPSELLLHIFALLIQWNDKDWENDGEIDWRAITLSHVCSLWRTLVLDTSTLWTCLTFHRFPAIRARIMRSKAQHVHIVYFRKFDTTGRFIPRLELALRDTSTRWRSVLWESSEAKMQDMLSVLHHGTSFPNLRTLELGVDNRGLPGTSLSPGVDSRNVECALFPLLERICLSRISVSELPPTHLPSLRSLTLHWPAHYPASRATLFRMSSLSAFLRRAPQLEVLTFSNSTPLIDVHLRLESDDHTQMTANERRTYVSPVDMPNLEHVEWSYAPAQDLWRLFSFVKATNLRRLEFHLDVIEKRWHMYDGMTVLPMDGSHPFSIAPGCPLIRFDKLEELSIFGSDTDGLCCAVKRMEFPELQKLTLGFLRSRATRIWKPPNQRQGQAGWLPSIESMFREPRFVKVTHLTLSDFKMEQSIIMSMLAYLKALESLTFDCCTGKLSLDPILCLSLNHVSPGAGAVICALSGTACGSPPGTLRRWTCPRLQSLAILDSDDVTFTCLAETVLARKQYSEGTANRNIPPDQKTRPMKPLRKLGPISYATSMNQCLSDSSPNGSFIAGWPSHQLVLPLPIRSIHIEGCNISEEQLYSLGGEYGVENLVWSE</sequence>
<dbReference type="Proteomes" id="UP000186601">
    <property type="component" value="Unassembled WGS sequence"/>
</dbReference>
<comment type="caution">
    <text evidence="1">The sequence shown here is derived from an EMBL/GenBank/DDBJ whole genome shotgun (WGS) entry which is preliminary data.</text>
</comment>
<proteinExistence type="predicted"/>
<dbReference type="SUPFAM" id="SSF52058">
    <property type="entry name" value="L domain-like"/>
    <property type="match status" value="1"/>
</dbReference>
<dbReference type="Gene3D" id="1.20.1280.50">
    <property type="match status" value="1"/>
</dbReference>
<name>A0A2R6S4Z7_9APHY</name>
<dbReference type="STRING" id="98765.A0A2R6S4Z7"/>